<organism evidence="1 2">
    <name type="scientific">Rosa chinensis</name>
    <name type="common">China rose</name>
    <dbReference type="NCBI Taxonomy" id="74649"/>
    <lineage>
        <taxon>Eukaryota</taxon>
        <taxon>Viridiplantae</taxon>
        <taxon>Streptophyta</taxon>
        <taxon>Embryophyta</taxon>
        <taxon>Tracheophyta</taxon>
        <taxon>Spermatophyta</taxon>
        <taxon>Magnoliopsida</taxon>
        <taxon>eudicotyledons</taxon>
        <taxon>Gunneridae</taxon>
        <taxon>Pentapetalae</taxon>
        <taxon>rosids</taxon>
        <taxon>fabids</taxon>
        <taxon>Rosales</taxon>
        <taxon>Rosaceae</taxon>
        <taxon>Rosoideae</taxon>
        <taxon>Rosoideae incertae sedis</taxon>
        <taxon>Rosa</taxon>
    </lineage>
</organism>
<evidence type="ECO:0000313" key="1">
    <source>
        <dbReference type="EMBL" id="PRQ21432.1"/>
    </source>
</evidence>
<accession>A0A2P6PHN2</accession>
<dbReference type="AlphaFoldDB" id="A0A2P6PHN2"/>
<keyword evidence="2" id="KW-1185">Reference proteome</keyword>
<protein>
    <submittedName>
        <fullName evidence="1">Uncharacterized protein</fullName>
    </submittedName>
</protein>
<gene>
    <name evidence="1" type="ORF">RchiOBHm_Chr7g0239181</name>
</gene>
<sequence length="57" mass="6518">MISSFIFEEDGSVISWNKVSTSFSFCSEKYSSYSCSTNWLTRSFLVFLLTSAMKHSL</sequence>
<dbReference type="EMBL" id="PDCK01000045">
    <property type="protein sequence ID" value="PRQ21432.1"/>
    <property type="molecule type" value="Genomic_DNA"/>
</dbReference>
<dbReference type="Proteomes" id="UP000238479">
    <property type="component" value="Chromosome 7"/>
</dbReference>
<proteinExistence type="predicted"/>
<reference evidence="1 2" key="1">
    <citation type="journal article" date="2018" name="Nat. Genet.">
        <title>The Rosa genome provides new insights in the design of modern roses.</title>
        <authorList>
            <person name="Bendahmane M."/>
        </authorList>
    </citation>
    <scope>NUCLEOTIDE SEQUENCE [LARGE SCALE GENOMIC DNA]</scope>
    <source>
        <strain evidence="2">cv. Old Blush</strain>
    </source>
</reference>
<evidence type="ECO:0000313" key="2">
    <source>
        <dbReference type="Proteomes" id="UP000238479"/>
    </source>
</evidence>
<dbReference type="Gramene" id="PRQ21432">
    <property type="protein sequence ID" value="PRQ21432"/>
    <property type="gene ID" value="RchiOBHm_Chr7g0239181"/>
</dbReference>
<name>A0A2P6PHN2_ROSCH</name>
<comment type="caution">
    <text evidence="1">The sequence shown here is derived from an EMBL/GenBank/DDBJ whole genome shotgun (WGS) entry which is preliminary data.</text>
</comment>